<dbReference type="AlphaFoldDB" id="A0A9X7WGZ8"/>
<dbReference type="InterPro" id="IPR036271">
    <property type="entry name" value="Tet_transcr_reg_TetR-rel_C_sf"/>
</dbReference>
<name>A0A9X7WGZ8_9MYCO</name>
<dbReference type="KEGG" id="mher:K3U94_21465"/>
<sequence length="202" mass="21628">MQTANAAIIPFPSLAERLPVPPPARLDPLLDATVVCVARYGLSKTSVSDIAREMGVVPSTVYRNVRSVDNAVLLAIARDGRRMIDRIPEVVAGIDGPRVITVFLAESIRQCRAHPMVDKILRDEAEWVGKLTTRNLDGILESGAEMAAPLLAAAMEAGVIRKQDPSALAHWTARIGFACVLSPPPGDLTEALDALLLPALQP</sequence>
<dbReference type="Gene3D" id="1.10.357.10">
    <property type="entry name" value="Tetracycline Repressor, domain 2"/>
    <property type="match status" value="1"/>
</dbReference>
<evidence type="ECO:0000256" key="1">
    <source>
        <dbReference type="ARBA" id="ARBA00023125"/>
    </source>
</evidence>
<dbReference type="SUPFAM" id="SSF48498">
    <property type="entry name" value="Tetracyclin repressor-like, C-terminal domain"/>
    <property type="match status" value="1"/>
</dbReference>
<dbReference type="RefSeq" id="WP_220694956.1">
    <property type="nucleotide sequence ID" value="NZ_CP080997.1"/>
</dbReference>
<evidence type="ECO:0000313" key="4">
    <source>
        <dbReference type="EMBL" id="QZA07467.1"/>
    </source>
</evidence>
<dbReference type="Proteomes" id="UP000825008">
    <property type="component" value="Chromosome"/>
</dbReference>
<evidence type="ECO:0000259" key="3">
    <source>
        <dbReference type="PROSITE" id="PS50977"/>
    </source>
</evidence>
<feature type="domain" description="HTH tetR-type" evidence="3">
    <location>
        <begin position="23"/>
        <end position="83"/>
    </location>
</feature>
<dbReference type="InterPro" id="IPR009057">
    <property type="entry name" value="Homeodomain-like_sf"/>
</dbReference>
<reference evidence="4" key="1">
    <citation type="submission" date="2021-08" db="EMBL/GenBank/DDBJ databases">
        <title>Whole genome sequencing of non-tuberculosis mycobacteria type-strains.</title>
        <authorList>
            <person name="Igarashi Y."/>
            <person name="Osugi A."/>
            <person name="Mitarai S."/>
        </authorList>
    </citation>
    <scope>NUCLEOTIDE SEQUENCE</scope>
    <source>
        <strain evidence="4">JCM 30995</strain>
    </source>
</reference>
<evidence type="ECO:0000313" key="5">
    <source>
        <dbReference type="Proteomes" id="UP000825008"/>
    </source>
</evidence>
<proteinExistence type="predicted"/>
<evidence type="ECO:0000256" key="2">
    <source>
        <dbReference type="PROSITE-ProRule" id="PRU00335"/>
    </source>
</evidence>
<gene>
    <name evidence="4" type="ORF">K3U94_21465</name>
</gene>
<dbReference type="SUPFAM" id="SSF46689">
    <property type="entry name" value="Homeodomain-like"/>
    <property type="match status" value="1"/>
</dbReference>
<accession>A0A9X7WGZ8</accession>
<feature type="DNA-binding region" description="H-T-H motif" evidence="2">
    <location>
        <begin position="46"/>
        <end position="65"/>
    </location>
</feature>
<dbReference type="Pfam" id="PF00440">
    <property type="entry name" value="TetR_N"/>
    <property type="match status" value="1"/>
</dbReference>
<dbReference type="PROSITE" id="PS50977">
    <property type="entry name" value="HTH_TETR_2"/>
    <property type="match status" value="1"/>
</dbReference>
<protein>
    <submittedName>
        <fullName evidence="4">TetR/AcrR family transcriptional regulator</fullName>
    </submittedName>
</protein>
<keyword evidence="1 2" id="KW-0238">DNA-binding</keyword>
<organism evidence="4 5">
    <name type="scientific">Mycolicibacter heraklionensis</name>
    <dbReference type="NCBI Taxonomy" id="512402"/>
    <lineage>
        <taxon>Bacteria</taxon>
        <taxon>Bacillati</taxon>
        <taxon>Actinomycetota</taxon>
        <taxon>Actinomycetes</taxon>
        <taxon>Mycobacteriales</taxon>
        <taxon>Mycobacteriaceae</taxon>
        <taxon>Mycolicibacter</taxon>
    </lineage>
</organism>
<dbReference type="EMBL" id="CP080997">
    <property type="protein sequence ID" value="QZA07467.1"/>
    <property type="molecule type" value="Genomic_DNA"/>
</dbReference>
<dbReference type="GO" id="GO:0003677">
    <property type="term" value="F:DNA binding"/>
    <property type="evidence" value="ECO:0007669"/>
    <property type="project" value="UniProtKB-UniRule"/>
</dbReference>
<dbReference type="InterPro" id="IPR001647">
    <property type="entry name" value="HTH_TetR"/>
</dbReference>